<dbReference type="CTD" id="6754026"/>
<organism evidence="7 8">
    <name type="scientific">Trichoplax adhaerens</name>
    <name type="common">Trichoplax reptans</name>
    <dbReference type="NCBI Taxonomy" id="10228"/>
    <lineage>
        <taxon>Eukaryota</taxon>
        <taxon>Metazoa</taxon>
        <taxon>Placozoa</taxon>
        <taxon>Uniplacotomia</taxon>
        <taxon>Trichoplacea</taxon>
        <taxon>Trichoplacidae</taxon>
        <taxon>Trichoplax</taxon>
    </lineage>
</organism>
<dbReference type="PANTHER" id="PTHR18937:SF12">
    <property type="entry name" value="STRUCTURAL MAINTENANCE OF CHROMOSOMES PROTEIN"/>
    <property type="match status" value="1"/>
</dbReference>
<dbReference type="GO" id="GO:0005634">
    <property type="term" value="C:nucleus"/>
    <property type="evidence" value="ECO:0007669"/>
    <property type="project" value="UniProtKB-SubCell"/>
</dbReference>
<dbReference type="eggNOG" id="KOG0018">
    <property type="taxonomic scope" value="Eukaryota"/>
</dbReference>
<dbReference type="RefSeq" id="XP_002112813.1">
    <property type="nucleotide sequence ID" value="XM_002112777.1"/>
</dbReference>
<feature type="domain" description="RecF/RecN/SMC N-terminal" evidence="6">
    <location>
        <begin position="24"/>
        <end position="107"/>
    </location>
</feature>
<dbReference type="OMA" id="CKEPYNG"/>
<keyword evidence="3" id="KW-0498">Mitosis</keyword>
<dbReference type="InterPro" id="IPR003395">
    <property type="entry name" value="RecF/RecN/SMC_N"/>
</dbReference>
<dbReference type="AlphaFoldDB" id="B3RXV5"/>
<sequence>AQEPYLDGINYNCVAPGKRFRPMDNLSGGEKTVAALALLFSIHSFQPSPFFVLDEIDASLDITNINTVAKYICSETKRNCQCIVISLKEEFYHYADSLVGIYSEDGECTMSKVLTLDLNKYVESKQ</sequence>
<dbReference type="OrthoDB" id="5575062at2759"/>
<evidence type="ECO:0000256" key="2">
    <source>
        <dbReference type="ARBA" id="ARBA00022618"/>
    </source>
</evidence>
<dbReference type="GeneID" id="6754026"/>
<reference evidence="7 8" key="1">
    <citation type="journal article" date="2008" name="Nature">
        <title>The Trichoplax genome and the nature of placozoans.</title>
        <authorList>
            <person name="Srivastava M."/>
            <person name="Begovic E."/>
            <person name="Chapman J."/>
            <person name="Putnam N.H."/>
            <person name="Hellsten U."/>
            <person name="Kawashima T."/>
            <person name="Kuo A."/>
            <person name="Mitros T."/>
            <person name="Salamov A."/>
            <person name="Carpenter M.L."/>
            <person name="Signorovitch A.Y."/>
            <person name="Moreno M.A."/>
            <person name="Kamm K."/>
            <person name="Grimwood J."/>
            <person name="Schmutz J."/>
            <person name="Shapiro H."/>
            <person name="Grigoriev I.V."/>
            <person name="Buss L.W."/>
            <person name="Schierwater B."/>
            <person name="Dellaporta S.L."/>
            <person name="Rokhsar D.S."/>
        </authorList>
    </citation>
    <scope>NUCLEOTIDE SEQUENCE [LARGE SCALE GENOMIC DNA]</scope>
    <source>
        <strain evidence="7 8">Grell-BS-1999</strain>
    </source>
</reference>
<dbReference type="Proteomes" id="UP000009022">
    <property type="component" value="Unassembled WGS sequence"/>
</dbReference>
<dbReference type="HOGENOM" id="CLU_001042_6_3_1"/>
<evidence type="ECO:0000256" key="4">
    <source>
        <dbReference type="ARBA" id="ARBA00023242"/>
    </source>
</evidence>
<dbReference type="SUPFAM" id="SSF52540">
    <property type="entry name" value="P-loop containing nucleoside triphosphate hydrolases"/>
    <property type="match status" value="1"/>
</dbReference>
<keyword evidence="2" id="KW-0132">Cell division</keyword>
<gene>
    <name evidence="7" type="ORF">TRIADDRAFT_25083</name>
</gene>
<dbReference type="Pfam" id="PF02463">
    <property type="entry name" value="SMC_N"/>
    <property type="match status" value="1"/>
</dbReference>
<dbReference type="GO" id="GO:0051301">
    <property type="term" value="P:cell division"/>
    <property type="evidence" value="ECO:0007669"/>
    <property type="project" value="UniProtKB-KW"/>
</dbReference>
<dbReference type="InterPro" id="IPR027417">
    <property type="entry name" value="P-loop_NTPase"/>
</dbReference>
<evidence type="ECO:0000256" key="5">
    <source>
        <dbReference type="ARBA" id="ARBA00023306"/>
    </source>
</evidence>
<keyword evidence="4" id="KW-0539">Nucleus</keyword>
<feature type="non-terminal residue" evidence="7">
    <location>
        <position position="1"/>
    </location>
</feature>
<evidence type="ECO:0000313" key="8">
    <source>
        <dbReference type="Proteomes" id="UP000009022"/>
    </source>
</evidence>
<comment type="subcellular location">
    <subcellularLocation>
        <location evidence="1">Nucleus</location>
    </subcellularLocation>
</comment>
<evidence type="ECO:0000259" key="6">
    <source>
        <dbReference type="Pfam" id="PF02463"/>
    </source>
</evidence>
<dbReference type="InParanoid" id="B3RXV5"/>
<name>B3RXV5_TRIAD</name>
<protein>
    <recommendedName>
        <fullName evidence="6">RecF/RecN/SMC N-terminal domain-containing protein</fullName>
    </recommendedName>
</protein>
<evidence type="ECO:0000313" key="7">
    <source>
        <dbReference type="EMBL" id="EDV24923.1"/>
    </source>
</evidence>
<evidence type="ECO:0000256" key="1">
    <source>
        <dbReference type="ARBA" id="ARBA00004123"/>
    </source>
</evidence>
<proteinExistence type="predicted"/>
<evidence type="ECO:0000256" key="3">
    <source>
        <dbReference type="ARBA" id="ARBA00022776"/>
    </source>
</evidence>
<accession>B3RXV5</accession>
<keyword evidence="5" id="KW-0131">Cell cycle</keyword>
<dbReference type="EMBL" id="DS985245">
    <property type="protein sequence ID" value="EDV24923.1"/>
    <property type="molecule type" value="Genomic_DNA"/>
</dbReference>
<dbReference type="Gene3D" id="3.40.50.300">
    <property type="entry name" value="P-loop containing nucleotide triphosphate hydrolases"/>
    <property type="match status" value="1"/>
</dbReference>
<dbReference type="PANTHER" id="PTHR18937">
    <property type="entry name" value="STRUCTURAL MAINTENANCE OF CHROMOSOMES SMC FAMILY MEMBER"/>
    <property type="match status" value="1"/>
</dbReference>
<dbReference type="STRING" id="10228.B3RXV5"/>
<dbReference type="KEGG" id="tad:TRIADDRAFT_25083"/>
<keyword evidence="8" id="KW-1185">Reference proteome</keyword>
<dbReference type="PhylomeDB" id="B3RXV5"/>